<dbReference type="PROSITE" id="PS51375">
    <property type="entry name" value="PPR"/>
    <property type="match status" value="3"/>
</dbReference>
<sequence length="613" mass="67715">MIESSEIALTSWTSRLRSLTSAGDHRSALLLYIHALRSPSPPPDATAVPSILLSCAALALPCAAAQLHSRCRSSGCLYDARVLTALITSYSRLSLLPLSGQLFAELSSSTLLPIPSLIALHNSIISAYASHSLNPLPLFLSMRRASIPFNPVTILALLPSIPLSAPQIHALNLKFGTFSPSVSNCFLSVYSKVGDVDLARQVFDEMPHSREVISWNAMISGYAQNGHCGRVLDLYREMERSAGVKPDPVTLVGVLSACANLGARTVGRDIDRYICENSMFSKNMFLKNALISMYSRCGDLERAREVFDGMLERSVVTWTAIIAGYGMHGHGEVAVHMFDRMLCDGIRPDGVLMVSVLSACSHAGLTEKGLEYFFGMEKVYGVVPRLEHYACVVDLLGRAGRLRDAWELIRTMPVEPDGAVWGALLGACKIHKNAELGELAFDRLIVLEPSNVGYYVLLSNIYSDAGRLDGVKRMRRLMKERGLRKDPGCSYVEHKDKVHLFFADDRSHPQTRSIYVMIDELQGLMDEKRNSERGEVVIESLTGYHSEKLAIAFGLLNTEIGAEIVVFKNLRVCEDCHVFIKSVSRVTNRRVVVRDATRFHHFGGGLCSCNDYW</sequence>
<name>A0AB40BY06_DIOCR</name>
<feature type="repeat" description="PPR" evidence="2">
    <location>
        <begin position="211"/>
        <end position="241"/>
    </location>
</feature>
<dbReference type="InterPro" id="IPR032867">
    <property type="entry name" value="DYW_dom"/>
</dbReference>
<dbReference type="GO" id="GO:0003723">
    <property type="term" value="F:RNA binding"/>
    <property type="evidence" value="ECO:0007669"/>
    <property type="project" value="InterPro"/>
</dbReference>
<accession>A0AB40BY06</accession>
<evidence type="ECO:0000313" key="4">
    <source>
        <dbReference type="Proteomes" id="UP001515500"/>
    </source>
</evidence>
<dbReference type="FunFam" id="1.25.40.10:FF:000090">
    <property type="entry name" value="Pentatricopeptide repeat-containing protein, chloroplastic"/>
    <property type="match status" value="1"/>
</dbReference>
<evidence type="ECO:0000313" key="5">
    <source>
        <dbReference type="RefSeq" id="XP_039132397.1"/>
    </source>
</evidence>
<dbReference type="InterPro" id="IPR046848">
    <property type="entry name" value="E_motif"/>
</dbReference>
<dbReference type="InterPro" id="IPR046960">
    <property type="entry name" value="PPR_At4g14850-like_plant"/>
</dbReference>
<dbReference type="NCBIfam" id="TIGR00756">
    <property type="entry name" value="PPR"/>
    <property type="match status" value="4"/>
</dbReference>
<dbReference type="FunFam" id="1.25.40.10:FF:000712">
    <property type="entry name" value="Os07g0670000 protein"/>
    <property type="match status" value="1"/>
</dbReference>
<proteinExistence type="predicted"/>
<dbReference type="Gene3D" id="1.25.40.10">
    <property type="entry name" value="Tetratricopeptide repeat domain"/>
    <property type="match status" value="3"/>
</dbReference>
<protein>
    <submittedName>
        <fullName evidence="5">Pentatricopeptide repeat-containing protein At3g11460, mitochondrial</fullName>
    </submittedName>
</protein>
<reference evidence="5" key="1">
    <citation type="submission" date="2025-08" db="UniProtKB">
        <authorList>
            <consortium name="RefSeq"/>
        </authorList>
    </citation>
    <scope>IDENTIFICATION</scope>
</reference>
<dbReference type="PANTHER" id="PTHR47926">
    <property type="entry name" value="PENTATRICOPEPTIDE REPEAT-CONTAINING PROTEIN"/>
    <property type="match status" value="1"/>
</dbReference>
<keyword evidence="4" id="KW-1185">Reference proteome</keyword>
<dbReference type="Proteomes" id="UP001515500">
    <property type="component" value="Chromosome 9"/>
</dbReference>
<dbReference type="Pfam" id="PF13041">
    <property type="entry name" value="PPR_2"/>
    <property type="match status" value="2"/>
</dbReference>
<evidence type="ECO:0000256" key="2">
    <source>
        <dbReference type="PROSITE-ProRule" id="PRU00708"/>
    </source>
</evidence>
<dbReference type="GO" id="GO:0008270">
    <property type="term" value="F:zinc ion binding"/>
    <property type="evidence" value="ECO:0007669"/>
    <property type="project" value="InterPro"/>
</dbReference>
<evidence type="ECO:0000259" key="3">
    <source>
        <dbReference type="Pfam" id="PF14432"/>
    </source>
</evidence>
<feature type="repeat" description="PPR" evidence="2">
    <location>
        <begin position="314"/>
        <end position="348"/>
    </location>
</feature>
<keyword evidence="1" id="KW-0677">Repeat</keyword>
<gene>
    <name evidence="5" type="primary">LOC120269146</name>
</gene>
<organism evidence="4 5">
    <name type="scientific">Dioscorea cayennensis subsp. rotundata</name>
    <name type="common">White Guinea yam</name>
    <name type="synonym">Dioscorea rotundata</name>
    <dbReference type="NCBI Taxonomy" id="55577"/>
    <lineage>
        <taxon>Eukaryota</taxon>
        <taxon>Viridiplantae</taxon>
        <taxon>Streptophyta</taxon>
        <taxon>Embryophyta</taxon>
        <taxon>Tracheophyta</taxon>
        <taxon>Spermatophyta</taxon>
        <taxon>Magnoliopsida</taxon>
        <taxon>Liliopsida</taxon>
        <taxon>Dioscoreales</taxon>
        <taxon>Dioscoreaceae</taxon>
        <taxon>Dioscorea</taxon>
    </lineage>
</organism>
<feature type="repeat" description="PPR" evidence="2">
    <location>
        <begin position="283"/>
        <end position="313"/>
    </location>
</feature>
<dbReference type="PANTHER" id="PTHR47926:SF503">
    <property type="entry name" value="PENTATRICOPEPTIDE REPEAT-CONTAINING PROTEIN"/>
    <property type="match status" value="1"/>
</dbReference>
<dbReference type="GeneID" id="120269146"/>
<evidence type="ECO:0000256" key="1">
    <source>
        <dbReference type="ARBA" id="ARBA00022737"/>
    </source>
</evidence>
<dbReference type="InterPro" id="IPR011990">
    <property type="entry name" value="TPR-like_helical_dom_sf"/>
</dbReference>
<dbReference type="RefSeq" id="XP_039132397.1">
    <property type="nucleotide sequence ID" value="XM_039276463.1"/>
</dbReference>
<dbReference type="InterPro" id="IPR002885">
    <property type="entry name" value="PPR_rpt"/>
</dbReference>
<dbReference type="GO" id="GO:0009451">
    <property type="term" value="P:RNA modification"/>
    <property type="evidence" value="ECO:0007669"/>
    <property type="project" value="InterPro"/>
</dbReference>
<dbReference type="Pfam" id="PF20431">
    <property type="entry name" value="E_motif"/>
    <property type="match status" value="1"/>
</dbReference>
<dbReference type="Pfam" id="PF14432">
    <property type="entry name" value="DYW_deaminase"/>
    <property type="match status" value="1"/>
</dbReference>
<dbReference type="Pfam" id="PF01535">
    <property type="entry name" value="PPR"/>
    <property type="match status" value="2"/>
</dbReference>
<dbReference type="AlphaFoldDB" id="A0AB40BY06"/>
<feature type="domain" description="DYW" evidence="3">
    <location>
        <begin position="541"/>
        <end position="613"/>
    </location>
</feature>